<evidence type="ECO:0000256" key="2">
    <source>
        <dbReference type="ARBA" id="ARBA00022722"/>
    </source>
</evidence>
<feature type="binding site" evidence="7">
    <location>
        <position position="113"/>
    </location>
    <ligand>
        <name>Zn(2+)</name>
        <dbReference type="ChEBI" id="CHEBI:29105"/>
        <note>catalytic</note>
    </ligand>
</feature>
<evidence type="ECO:0000256" key="5">
    <source>
        <dbReference type="ARBA" id="ARBA00022801"/>
    </source>
</evidence>
<evidence type="ECO:0000313" key="8">
    <source>
        <dbReference type="EMBL" id="PIT98540.1"/>
    </source>
</evidence>
<keyword evidence="7" id="KW-0690">Ribosome biogenesis</keyword>
<evidence type="ECO:0000313" key="9">
    <source>
        <dbReference type="Proteomes" id="UP000230731"/>
    </source>
</evidence>
<keyword evidence="2 7" id="KW-0540">Nuclease</keyword>
<keyword evidence="7" id="KW-0698">rRNA processing</keyword>
<keyword evidence="3 7" id="KW-0479">Metal-binding</keyword>
<protein>
    <recommendedName>
        <fullName evidence="7">Endoribonuclease YbeY</fullName>
        <ecNumber evidence="7">3.1.-.-</ecNumber>
    </recommendedName>
</protein>
<organism evidence="8 9">
    <name type="scientific">Candidatus Andersenbacteria bacterium CG10_big_fil_rev_8_21_14_0_10_54_11</name>
    <dbReference type="NCBI Taxonomy" id="1974485"/>
    <lineage>
        <taxon>Bacteria</taxon>
        <taxon>Candidatus Anderseniibacteriota</taxon>
    </lineage>
</organism>
<keyword evidence="5 7" id="KW-0378">Hydrolase</keyword>
<dbReference type="InterPro" id="IPR002036">
    <property type="entry name" value="YbeY"/>
</dbReference>
<name>A0A2M6X0M0_9BACT</name>
<feature type="binding site" evidence="7">
    <location>
        <position position="107"/>
    </location>
    <ligand>
        <name>Zn(2+)</name>
        <dbReference type="ChEBI" id="CHEBI:29105"/>
        <note>catalytic</note>
    </ligand>
</feature>
<comment type="similarity">
    <text evidence="1 7">Belongs to the endoribonuclease YbeY family.</text>
</comment>
<dbReference type="HAMAP" id="MF_00009">
    <property type="entry name" value="Endoribonucl_YbeY"/>
    <property type="match status" value="1"/>
</dbReference>
<dbReference type="GO" id="GO:0004521">
    <property type="term" value="F:RNA endonuclease activity"/>
    <property type="evidence" value="ECO:0007669"/>
    <property type="project" value="UniProtKB-UniRule"/>
</dbReference>
<comment type="subcellular location">
    <subcellularLocation>
        <location evidence="7">Cytoplasm</location>
    </subcellularLocation>
</comment>
<keyword evidence="4 7" id="KW-0255">Endonuclease</keyword>
<dbReference type="GO" id="GO:0004222">
    <property type="term" value="F:metalloendopeptidase activity"/>
    <property type="evidence" value="ECO:0007669"/>
    <property type="project" value="InterPro"/>
</dbReference>
<comment type="function">
    <text evidence="7">Single strand-specific metallo-endoribonuclease involved in late-stage 70S ribosome quality control and in maturation of the 3' terminus of the 16S rRNA.</text>
</comment>
<dbReference type="AlphaFoldDB" id="A0A2M6X0M0"/>
<evidence type="ECO:0000256" key="1">
    <source>
        <dbReference type="ARBA" id="ARBA00010875"/>
    </source>
</evidence>
<keyword evidence="6 7" id="KW-0862">Zinc</keyword>
<dbReference type="PANTHER" id="PTHR46986:SF1">
    <property type="entry name" value="ENDORIBONUCLEASE YBEY, CHLOROPLASTIC"/>
    <property type="match status" value="1"/>
</dbReference>
<reference evidence="9" key="1">
    <citation type="submission" date="2017-09" db="EMBL/GenBank/DDBJ databases">
        <title>Depth-based differentiation of microbial function through sediment-hosted aquifers and enrichment of novel symbionts in the deep terrestrial subsurface.</title>
        <authorList>
            <person name="Probst A.J."/>
            <person name="Ladd B."/>
            <person name="Jarett J.K."/>
            <person name="Geller-Mcgrath D.E."/>
            <person name="Sieber C.M.K."/>
            <person name="Emerson J.B."/>
            <person name="Anantharaman K."/>
            <person name="Thomas B.C."/>
            <person name="Malmstrom R."/>
            <person name="Stieglmeier M."/>
            <person name="Klingl A."/>
            <person name="Woyke T."/>
            <person name="Ryan C.M."/>
            <person name="Banfield J.F."/>
        </authorList>
    </citation>
    <scope>NUCLEOTIDE SEQUENCE [LARGE SCALE GENOMIC DNA]</scope>
</reference>
<feature type="binding site" evidence="7">
    <location>
        <position position="103"/>
    </location>
    <ligand>
        <name>Zn(2+)</name>
        <dbReference type="ChEBI" id="CHEBI:29105"/>
        <note>catalytic</note>
    </ligand>
</feature>
<comment type="cofactor">
    <cofactor evidence="7">
        <name>Zn(2+)</name>
        <dbReference type="ChEBI" id="CHEBI:29105"/>
    </cofactor>
    <text evidence="7">Binds 1 zinc ion.</text>
</comment>
<dbReference type="SUPFAM" id="SSF55486">
    <property type="entry name" value="Metalloproteases ('zincins'), catalytic domain"/>
    <property type="match status" value="1"/>
</dbReference>
<dbReference type="EC" id="3.1.-.-" evidence="7"/>
<dbReference type="NCBIfam" id="TIGR00043">
    <property type="entry name" value="rRNA maturation RNase YbeY"/>
    <property type="match status" value="1"/>
</dbReference>
<dbReference type="GO" id="GO:0006364">
    <property type="term" value="P:rRNA processing"/>
    <property type="evidence" value="ECO:0007669"/>
    <property type="project" value="UniProtKB-UniRule"/>
</dbReference>
<comment type="caution">
    <text evidence="8">The sequence shown here is derived from an EMBL/GenBank/DDBJ whole genome shotgun (WGS) entry which is preliminary data.</text>
</comment>
<dbReference type="Pfam" id="PF02130">
    <property type="entry name" value="YbeY"/>
    <property type="match status" value="1"/>
</dbReference>
<dbReference type="InterPro" id="IPR023091">
    <property type="entry name" value="MetalPrtase_cat_dom_sf_prd"/>
</dbReference>
<dbReference type="Gene3D" id="3.40.390.30">
    <property type="entry name" value="Metalloproteases ('zincins'), catalytic domain"/>
    <property type="match status" value="1"/>
</dbReference>
<sequence length="144" mass="15888">MPVTLQSDDETLPLTIAEVEALWAGVRAERDFDDDIVTVRCVALDESRQLKRDYLAQDEATNVLTFSYEDGSHDIALCFPIAEQEAQERGVVLREYVALLLAHAFLHAAGMDHATPAEKQAMEAAELRVLTAAGFLADSLLKEN</sequence>
<dbReference type="InterPro" id="IPR020549">
    <property type="entry name" value="YbeY_CS"/>
</dbReference>
<evidence type="ECO:0000256" key="6">
    <source>
        <dbReference type="ARBA" id="ARBA00022833"/>
    </source>
</evidence>
<gene>
    <name evidence="7 8" type="primary">ybeY</name>
    <name evidence="8" type="ORF">COT71_00185</name>
</gene>
<keyword evidence="7" id="KW-0963">Cytoplasm</keyword>
<dbReference type="PANTHER" id="PTHR46986">
    <property type="entry name" value="ENDORIBONUCLEASE YBEY, CHLOROPLASTIC"/>
    <property type="match status" value="1"/>
</dbReference>
<evidence type="ECO:0000256" key="3">
    <source>
        <dbReference type="ARBA" id="ARBA00022723"/>
    </source>
</evidence>
<accession>A0A2M6X0M0</accession>
<evidence type="ECO:0000256" key="4">
    <source>
        <dbReference type="ARBA" id="ARBA00022759"/>
    </source>
</evidence>
<dbReference type="EMBL" id="PEZP01000002">
    <property type="protein sequence ID" value="PIT98540.1"/>
    <property type="molecule type" value="Genomic_DNA"/>
</dbReference>
<dbReference type="GO" id="GO:0008270">
    <property type="term" value="F:zinc ion binding"/>
    <property type="evidence" value="ECO:0007669"/>
    <property type="project" value="UniProtKB-UniRule"/>
</dbReference>
<evidence type="ECO:0000256" key="7">
    <source>
        <dbReference type="HAMAP-Rule" id="MF_00009"/>
    </source>
</evidence>
<dbReference type="GO" id="GO:0005737">
    <property type="term" value="C:cytoplasm"/>
    <property type="evidence" value="ECO:0007669"/>
    <property type="project" value="UniProtKB-SubCell"/>
</dbReference>
<dbReference type="Proteomes" id="UP000230731">
    <property type="component" value="Unassembled WGS sequence"/>
</dbReference>
<proteinExistence type="inferred from homology"/>
<dbReference type="PROSITE" id="PS01306">
    <property type="entry name" value="UPF0054"/>
    <property type="match status" value="1"/>
</dbReference>